<feature type="region of interest" description="Disordered" evidence="1">
    <location>
        <begin position="113"/>
        <end position="229"/>
    </location>
</feature>
<feature type="compositionally biased region" description="Acidic residues" evidence="1">
    <location>
        <begin position="1"/>
        <end position="10"/>
    </location>
</feature>
<organism evidence="2">
    <name type="scientific">Graphocephala atropunctata</name>
    <dbReference type="NCBI Taxonomy" id="36148"/>
    <lineage>
        <taxon>Eukaryota</taxon>
        <taxon>Metazoa</taxon>
        <taxon>Ecdysozoa</taxon>
        <taxon>Arthropoda</taxon>
        <taxon>Hexapoda</taxon>
        <taxon>Insecta</taxon>
        <taxon>Pterygota</taxon>
        <taxon>Neoptera</taxon>
        <taxon>Paraneoptera</taxon>
        <taxon>Hemiptera</taxon>
        <taxon>Auchenorrhyncha</taxon>
        <taxon>Membracoidea</taxon>
        <taxon>Cicadellidae</taxon>
        <taxon>Cicadellinae</taxon>
        <taxon>Cicadellini</taxon>
        <taxon>Graphocephala</taxon>
    </lineage>
</organism>
<accession>A0A1B6LR45</accession>
<proteinExistence type="predicted"/>
<feature type="region of interest" description="Disordered" evidence="1">
    <location>
        <begin position="337"/>
        <end position="381"/>
    </location>
</feature>
<feature type="compositionally biased region" description="Polar residues" evidence="1">
    <location>
        <begin position="113"/>
        <end position="123"/>
    </location>
</feature>
<sequence length="381" mass="41590">ITEEEFPEDLDLPKPDVDLSQDQSLDSPSSEDGATADIWVRAIDSPIKKRPSGEEVLSQPSSRHASTSDDADEKESKPPIRKESLQPSKHKATLDKSYIKCLKENEDVTAQTKIEEVQTSSSVEVPKDNAAQQLTSNQCLSPNVYNETAKRTPSRVVGSESLPCSRPSSRATSRSSSPASFVSEKQSSSKPGRISAAEALGVIAKPCPRPPTAKRSKQPQEYRRQSLGNLSDSKLSIGYDRSNCSISCTIRGLWNSVGETEVATETGRDYRRHERSQRGSSADGTRTLSRIKFECGHPSWDGTENIQGYLDRDTQSVTGYSTLSRLGRSKTDKYFARSTTPVQSGYSSGDSSSVKEELGPKKSLKITKVDASGRPKSTCNC</sequence>
<feature type="compositionally biased region" description="Polar residues" evidence="1">
    <location>
        <begin position="278"/>
        <end position="287"/>
    </location>
</feature>
<protein>
    <submittedName>
        <fullName evidence="2">Uncharacterized protein</fullName>
    </submittedName>
</protein>
<evidence type="ECO:0000256" key="1">
    <source>
        <dbReference type="SAM" id="MobiDB-lite"/>
    </source>
</evidence>
<evidence type="ECO:0000313" key="2">
    <source>
        <dbReference type="EMBL" id="JAT26069.1"/>
    </source>
</evidence>
<feature type="region of interest" description="Disordered" evidence="1">
    <location>
        <begin position="1"/>
        <end position="94"/>
    </location>
</feature>
<gene>
    <name evidence="2" type="ORF">g.4776</name>
</gene>
<dbReference type="AlphaFoldDB" id="A0A1B6LR45"/>
<feature type="region of interest" description="Disordered" evidence="1">
    <location>
        <begin position="260"/>
        <end position="287"/>
    </location>
</feature>
<feature type="non-terminal residue" evidence="2">
    <location>
        <position position="1"/>
    </location>
</feature>
<dbReference type="EMBL" id="GEBQ01013908">
    <property type="protein sequence ID" value="JAT26069.1"/>
    <property type="molecule type" value="Transcribed_RNA"/>
</dbReference>
<feature type="compositionally biased region" description="Polar residues" evidence="1">
    <location>
        <begin position="130"/>
        <end position="146"/>
    </location>
</feature>
<feature type="non-terminal residue" evidence="2">
    <location>
        <position position="381"/>
    </location>
</feature>
<feature type="compositionally biased region" description="Low complexity" evidence="1">
    <location>
        <begin position="165"/>
        <end position="180"/>
    </location>
</feature>
<feature type="compositionally biased region" description="Low complexity" evidence="1">
    <location>
        <begin position="18"/>
        <end position="32"/>
    </location>
</feature>
<reference evidence="2" key="1">
    <citation type="submission" date="2015-11" db="EMBL/GenBank/DDBJ databases">
        <title>De novo transcriptome assembly of four potential Pierce s Disease insect vectors from Arizona vineyards.</title>
        <authorList>
            <person name="Tassone E.E."/>
        </authorList>
    </citation>
    <scope>NUCLEOTIDE SEQUENCE</scope>
</reference>
<name>A0A1B6LR45_9HEMI</name>
<feature type="compositionally biased region" description="Basic and acidic residues" evidence="1">
    <location>
        <begin position="74"/>
        <end position="84"/>
    </location>
</feature>